<proteinExistence type="inferred from homology"/>
<dbReference type="AlphaFoldDB" id="A0A1I8QD37"/>
<organism evidence="5 6">
    <name type="scientific">Stomoxys calcitrans</name>
    <name type="common">Stable fly</name>
    <name type="synonym">Conops calcitrans</name>
    <dbReference type="NCBI Taxonomy" id="35570"/>
    <lineage>
        <taxon>Eukaryota</taxon>
        <taxon>Metazoa</taxon>
        <taxon>Ecdysozoa</taxon>
        <taxon>Arthropoda</taxon>
        <taxon>Hexapoda</taxon>
        <taxon>Insecta</taxon>
        <taxon>Pterygota</taxon>
        <taxon>Neoptera</taxon>
        <taxon>Endopterygota</taxon>
        <taxon>Diptera</taxon>
        <taxon>Brachycera</taxon>
        <taxon>Muscomorpha</taxon>
        <taxon>Muscoidea</taxon>
        <taxon>Muscidae</taxon>
        <taxon>Stomoxys</taxon>
    </lineage>
</organism>
<name>A0A1I8QD37_STOCA</name>
<dbReference type="InterPro" id="IPR010562">
    <property type="entry name" value="Haemolymph_juvenile_hormone-bd"/>
</dbReference>
<keyword evidence="1 4" id="KW-0732">Signal</keyword>
<evidence type="ECO:0000256" key="4">
    <source>
        <dbReference type="SAM" id="SignalP"/>
    </source>
</evidence>
<dbReference type="STRING" id="35570.A0A1I8QD37"/>
<dbReference type="VEuPathDB" id="VectorBase:SCAU016035"/>
<dbReference type="PANTHER" id="PTHR11008">
    <property type="entry name" value="PROTEIN TAKEOUT-LIKE PROTEIN"/>
    <property type="match status" value="1"/>
</dbReference>
<dbReference type="Pfam" id="PF06585">
    <property type="entry name" value="JHBP"/>
    <property type="match status" value="1"/>
</dbReference>
<protein>
    <recommendedName>
        <fullName evidence="7">Hemolymph juvenile hormone binding protein</fullName>
    </recommendedName>
</protein>
<dbReference type="KEGG" id="scac:106089324"/>
<reference evidence="5" key="1">
    <citation type="submission" date="2020-05" db="UniProtKB">
        <authorList>
            <consortium name="EnsemblMetazoa"/>
        </authorList>
    </citation>
    <scope>IDENTIFICATION</scope>
    <source>
        <strain evidence="5">USDA</strain>
    </source>
</reference>
<evidence type="ECO:0000256" key="2">
    <source>
        <dbReference type="ARBA" id="ARBA00023108"/>
    </source>
</evidence>
<comment type="similarity">
    <text evidence="3">Belongs to the TO family.</text>
</comment>
<dbReference type="SMART" id="SM00700">
    <property type="entry name" value="JHBP"/>
    <property type="match status" value="1"/>
</dbReference>
<gene>
    <name evidence="5" type="primary">106089324</name>
</gene>
<accession>A0A1I8QD37</accession>
<dbReference type="EnsemblMetazoa" id="SCAU016035-RA">
    <property type="protein sequence ID" value="SCAU016035-PA"/>
    <property type="gene ID" value="SCAU016035"/>
</dbReference>
<sequence length="244" mass="27362">MQSFLTLTLLGILAVSVAELPADIEKCKNGDGACLKKSIQTAIEKYYGGSREINLLSFDPLHVKKMVLKRNPASPVNVDITFTDFDMLGLKDLKIISVEGLQADLSGRNVFVGKVPEMRLKGQYKVEGRVLVLPVVGDGPCDLMMKNAEFKLSYDLKKVEKNGKIFAKLEHVKLEFVPGNIHFQFDNLFNGDKQLGDNMNVFINENWHDIWSEIGPTFTEAVGLVLEALLNAFFEKNSYEEIFL</sequence>
<dbReference type="PANTHER" id="PTHR11008:SF32">
    <property type="entry name" value="CIRCADIAN CLOCK-CONTROLLED PROTEIN DAYWAKE-RELATED"/>
    <property type="match status" value="1"/>
</dbReference>
<evidence type="ECO:0000313" key="6">
    <source>
        <dbReference type="Proteomes" id="UP000095300"/>
    </source>
</evidence>
<evidence type="ECO:0008006" key="7">
    <source>
        <dbReference type="Google" id="ProtNLM"/>
    </source>
</evidence>
<dbReference type="GO" id="GO:0005615">
    <property type="term" value="C:extracellular space"/>
    <property type="evidence" value="ECO:0007669"/>
    <property type="project" value="TreeGrafter"/>
</dbReference>
<dbReference type="GO" id="GO:0007623">
    <property type="term" value="P:circadian rhythm"/>
    <property type="evidence" value="ECO:0007669"/>
    <property type="project" value="UniProtKB-ARBA"/>
</dbReference>
<dbReference type="FunFam" id="3.15.10.30:FF:000001">
    <property type="entry name" value="Takeout-like protein 1"/>
    <property type="match status" value="1"/>
</dbReference>
<dbReference type="Proteomes" id="UP000095300">
    <property type="component" value="Unassembled WGS sequence"/>
</dbReference>
<keyword evidence="2" id="KW-0090">Biological rhythms</keyword>
<dbReference type="InterPro" id="IPR038606">
    <property type="entry name" value="To_sf"/>
</dbReference>
<evidence type="ECO:0000256" key="3">
    <source>
        <dbReference type="ARBA" id="ARBA00060902"/>
    </source>
</evidence>
<dbReference type="OrthoDB" id="8186595at2759"/>
<feature type="signal peptide" evidence="4">
    <location>
        <begin position="1"/>
        <end position="18"/>
    </location>
</feature>
<feature type="chain" id="PRO_5009328137" description="Hemolymph juvenile hormone binding protein" evidence="4">
    <location>
        <begin position="19"/>
        <end position="244"/>
    </location>
</feature>
<evidence type="ECO:0000313" key="5">
    <source>
        <dbReference type="EnsemblMetazoa" id="SCAU016035-PA"/>
    </source>
</evidence>
<keyword evidence="6" id="KW-1185">Reference proteome</keyword>
<dbReference type="Gene3D" id="3.15.10.30">
    <property type="entry name" value="Haemolymph juvenile hormone binding protein"/>
    <property type="match status" value="1"/>
</dbReference>
<evidence type="ECO:0000256" key="1">
    <source>
        <dbReference type="ARBA" id="ARBA00022729"/>
    </source>
</evidence>